<dbReference type="CDD" id="cd03209">
    <property type="entry name" value="GST_C_Mu"/>
    <property type="match status" value="1"/>
</dbReference>
<dbReference type="FunFam" id="1.20.1050.10:FF:000003">
    <property type="entry name" value="Glutathione S-transferase 2"/>
    <property type="match status" value="1"/>
</dbReference>
<dbReference type="PANTHER" id="PTHR11571:SF133">
    <property type="entry name" value="GLUTATHIONE S-TRANSFERASE MU 3"/>
    <property type="match status" value="1"/>
</dbReference>
<dbReference type="GO" id="GO:0004364">
    <property type="term" value="F:glutathione transferase activity"/>
    <property type="evidence" value="ECO:0007669"/>
    <property type="project" value="UniProtKB-EC"/>
</dbReference>
<dbReference type="SUPFAM" id="SSF52833">
    <property type="entry name" value="Thioredoxin-like"/>
    <property type="match status" value="1"/>
</dbReference>
<evidence type="ECO:0000256" key="2">
    <source>
        <dbReference type="ARBA" id="ARBA00005861"/>
    </source>
</evidence>
<dbReference type="PROSITE" id="PS50405">
    <property type="entry name" value="GST_CTER"/>
    <property type="match status" value="1"/>
</dbReference>
<feature type="non-terminal residue" evidence="8">
    <location>
        <position position="207"/>
    </location>
</feature>
<evidence type="ECO:0000259" key="6">
    <source>
        <dbReference type="PROSITE" id="PS50404"/>
    </source>
</evidence>
<dbReference type="InterPro" id="IPR004045">
    <property type="entry name" value="Glutathione_S-Trfase_N"/>
</dbReference>
<accession>A0A7L0N2M1</accession>
<feature type="non-terminal residue" evidence="8">
    <location>
        <position position="1"/>
    </location>
</feature>
<gene>
    <name evidence="8" type="primary">Gstm2</name>
    <name evidence="8" type="ORF">FORRUF_R14778</name>
</gene>
<dbReference type="SFLD" id="SFLDS00019">
    <property type="entry name" value="Glutathione_Transferase_(cytos"/>
    <property type="match status" value="1"/>
</dbReference>
<dbReference type="GO" id="GO:0042802">
    <property type="term" value="F:identical protein binding"/>
    <property type="evidence" value="ECO:0007669"/>
    <property type="project" value="UniProtKB-ARBA"/>
</dbReference>
<dbReference type="PANTHER" id="PTHR11571">
    <property type="entry name" value="GLUTATHIONE S-TRANSFERASE"/>
    <property type="match status" value="1"/>
</dbReference>
<feature type="domain" description="GST C-terminal" evidence="7">
    <location>
        <begin position="78"/>
        <end position="196"/>
    </location>
</feature>
<evidence type="ECO:0000256" key="5">
    <source>
        <dbReference type="RuleBase" id="RU003494"/>
    </source>
</evidence>
<dbReference type="PRINTS" id="PR01267">
    <property type="entry name" value="GSTRNSFRASEM"/>
</dbReference>
<dbReference type="InterPro" id="IPR050213">
    <property type="entry name" value="GST_superfamily"/>
</dbReference>
<comment type="catalytic activity">
    <reaction evidence="5">
        <text>RX + glutathione = an S-substituted glutathione + a halide anion + H(+)</text>
        <dbReference type="Rhea" id="RHEA:16437"/>
        <dbReference type="ChEBI" id="CHEBI:15378"/>
        <dbReference type="ChEBI" id="CHEBI:16042"/>
        <dbReference type="ChEBI" id="CHEBI:17792"/>
        <dbReference type="ChEBI" id="CHEBI:57925"/>
        <dbReference type="ChEBI" id="CHEBI:90779"/>
        <dbReference type="EC" id="2.5.1.18"/>
    </reaction>
</comment>
<name>A0A7L0N2M1_9PASS</name>
<dbReference type="Proteomes" id="UP000520463">
    <property type="component" value="Unassembled WGS sequence"/>
</dbReference>
<dbReference type="Pfam" id="PF02798">
    <property type="entry name" value="GST_N"/>
    <property type="match status" value="1"/>
</dbReference>
<keyword evidence="3" id="KW-0963">Cytoplasm</keyword>
<dbReference type="EC" id="2.5.1.18" evidence="5"/>
<dbReference type="OrthoDB" id="4951845at2759"/>
<evidence type="ECO:0000259" key="7">
    <source>
        <dbReference type="PROSITE" id="PS50405"/>
    </source>
</evidence>
<dbReference type="InterPro" id="IPR036249">
    <property type="entry name" value="Thioredoxin-like_sf"/>
</dbReference>
<protein>
    <recommendedName>
        <fullName evidence="5">Glutathione S-transferase</fullName>
        <ecNumber evidence="5">2.5.1.18</ecNumber>
    </recommendedName>
</protein>
<feature type="domain" description="GST N-terminal" evidence="6">
    <location>
        <begin position="1"/>
        <end position="76"/>
    </location>
</feature>
<sequence>LAHAIRLLLEYTETPYEDKLYSCGEAPDYDKSQWINEKEKLGLDFPNLPYFIDGPTKLTQSNAILRYIARKHNMCGETEQEKQRVDVMENQLMDFRMGFARLCYSPDFEKLKPGYLEQLPKKLRELSQFLGSRPWFAGDKLTFVDFLAYDVLDQHRMFVPDSPEFQGNLGHFLQRFEALPKVSSYMSSGRFMKTPIFWHTAKWCNTK</sequence>
<evidence type="ECO:0000256" key="3">
    <source>
        <dbReference type="ARBA" id="ARBA00022490"/>
    </source>
</evidence>
<keyword evidence="4 5" id="KW-0808">Transferase</keyword>
<dbReference type="Gene3D" id="3.40.30.10">
    <property type="entry name" value="Glutaredoxin"/>
    <property type="match status" value="1"/>
</dbReference>
<dbReference type="InterPro" id="IPR010987">
    <property type="entry name" value="Glutathione-S-Trfase_C-like"/>
</dbReference>
<dbReference type="SUPFAM" id="SSF47616">
    <property type="entry name" value="GST C-terminal domain-like"/>
    <property type="match status" value="1"/>
</dbReference>
<comment type="similarity">
    <text evidence="2 5">Belongs to the GST superfamily. Mu family.</text>
</comment>
<evidence type="ECO:0000313" key="9">
    <source>
        <dbReference type="Proteomes" id="UP000520463"/>
    </source>
</evidence>
<evidence type="ECO:0000256" key="1">
    <source>
        <dbReference type="ARBA" id="ARBA00004496"/>
    </source>
</evidence>
<keyword evidence="9" id="KW-1185">Reference proteome</keyword>
<dbReference type="Gene3D" id="1.20.1050.10">
    <property type="match status" value="1"/>
</dbReference>
<dbReference type="PROSITE" id="PS50404">
    <property type="entry name" value="GST_NTER"/>
    <property type="match status" value="1"/>
</dbReference>
<dbReference type="InterPro" id="IPR003081">
    <property type="entry name" value="GST_mu"/>
</dbReference>
<comment type="caution">
    <text evidence="8">The sequence shown here is derived from an EMBL/GenBank/DDBJ whole genome shotgun (WGS) entry which is preliminary data.</text>
</comment>
<dbReference type="InterPro" id="IPR004046">
    <property type="entry name" value="GST_C"/>
</dbReference>
<dbReference type="InterPro" id="IPR036282">
    <property type="entry name" value="Glutathione-S-Trfase_C_sf"/>
</dbReference>
<dbReference type="GO" id="GO:0006749">
    <property type="term" value="P:glutathione metabolic process"/>
    <property type="evidence" value="ECO:0007669"/>
    <property type="project" value="TreeGrafter"/>
</dbReference>
<evidence type="ECO:0000313" key="8">
    <source>
        <dbReference type="EMBL" id="NXK87579.1"/>
    </source>
</evidence>
<reference evidence="8 9" key="1">
    <citation type="submission" date="2019-09" db="EMBL/GenBank/DDBJ databases">
        <title>Bird 10,000 Genomes (B10K) Project - Family phase.</title>
        <authorList>
            <person name="Zhang G."/>
        </authorList>
    </citation>
    <scope>NUCLEOTIDE SEQUENCE [LARGE SCALE GENOMIC DNA]</scope>
    <source>
        <strain evidence="8">B10K-DU-001-43</strain>
        <tissue evidence="8">Muscle</tissue>
    </source>
</reference>
<dbReference type="InterPro" id="IPR040079">
    <property type="entry name" value="Glutathione_S-Trfase"/>
</dbReference>
<dbReference type="EMBL" id="VXAU01000996">
    <property type="protein sequence ID" value="NXK87579.1"/>
    <property type="molecule type" value="Genomic_DNA"/>
</dbReference>
<organism evidence="8 9">
    <name type="scientific">Formicarius rufipectus</name>
    <dbReference type="NCBI Taxonomy" id="1118560"/>
    <lineage>
        <taxon>Eukaryota</taxon>
        <taxon>Metazoa</taxon>
        <taxon>Chordata</taxon>
        <taxon>Craniata</taxon>
        <taxon>Vertebrata</taxon>
        <taxon>Euteleostomi</taxon>
        <taxon>Archelosauria</taxon>
        <taxon>Archosauria</taxon>
        <taxon>Dinosauria</taxon>
        <taxon>Saurischia</taxon>
        <taxon>Theropoda</taxon>
        <taxon>Coelurosauria</taxon>
        <taxon>Aves</taxon>
        <taxon>Neognathae</taxon>
        <taxon>Neoaves</taxon>
        <taxon>Telluraves</taxon>
        <taxon>Australaves</taxon>
        <taxon>Passeriformes</taxon>
        <taxon>Formicariidae</taxon>
        <taxon>Formicarius</taxon>
    </lineage>
</organism>
<evidence type="ECO:0000256" key="4">
    <source>
        <dbReference type="ARBA" id="ARBA00022679"/>
    </source>
</evidence>
<dbReference type="FunFam" id="3.40.30.10:FF:000019">
    <property type="entry name" value="Glutathione S-transferase Mu"/>
    <property type="match status" value="1"/>
</dbReference>
<dbReference type="AlphaFoldDB" id="A0A7L0N2M1"/>
<comment type="subcellular location">
    <subcellularLocation>
        <location evidence="1">Cytoplasm</location>
    </subcellularLocation>
</comment>
<dbReference type="GO" id="GO:0005737">
    <property type="term" value="C:cytoplasm"/>
    <property type="evidence" value="ECO:0007669"/>
    <property type="project" value="UniProtKB-SubCell"/>
</dbReference>
<dbReference type="CDD" id="cd03075">
    <property type="entry name" value="GST_N_Mu"/>
    <property type="match status" value="1"/>
</dbReference>
<dbReference type="Pfam" id="PF00043">
    <property type="entry name" value="GST_C"/>
    <property type="match status" value="1"/>
</dbReference>
<proteinExistence type="inferred from homology"/>